<dbReference type="Proteomes" id="UP000214880">
    <property type="component" value="Unassembled WGS sequence"/>
</dbReference>
<dbReference type="SUPFAM" id="SSF89155">
    <property type="entry name" value="TorD-like"/>
    <property type="match status" value="1"/>
</dbReference>
<evidence type="ECO:0000313" key="2">
    <source>
        <dbReference type="EMBL" id="SDL85397.1"/>
    </source>
</evidence>
<dbReference type="PANTHER" id="PTHR34227">
    <property type="entry name" value="CHAPERONE PROTEIN YCDY"/>
    <property type="match status" value="1"/>
</dbReference>
<reference evidence="2 3" key="1">
    <citation type="submission" date="2016-10" db="EMBL/GenBank/DDBJ databases">
        <authorList>
            <person name="de Groot N.N."/>
        </authorList>
    </citation>
    <scope>NUCLEOTIDE SEQUENCE [LARGE SCALE GENOMIC DNA]</scope>
    <source>
        <strain evidence="2 3">DSM 1736</strain>
    </source>
</reference>
<dbReference type="OrthoDB" id="9795302at2"/>
<keyword evidence="3" id="KW-1185">Reference proteome</keyword>
<dbReference type="InterPro" id="IPR050289">
    <property type="entry name" value="TorD/DmsD_chaperones"/>
</dbReference>
<accession>A0A1G9NH16</accession>
<dbReference type="STRING" id="146817.SAMN04488502_1011001"/>
<dbReference type="AlphaFoldDB" id="A0A1G9NH16"/>
<sequence length="216" mass="24752">MDNVKQWLSARRFIYSWLALCYRGEVKAGLDILSNTAIMRELSGYQRQPAIVDGARKIMQEMNEQKNNDKYTELLASDCQRLFVGPGPVLAPPWESVYRTRDKLLFGEPDDAVRKIYLREGLVVNQAEPADHIALELAFMARVGAVAQENSENTVEIMNIQCSFLKEHLLSWVPDWQKDVTCNAETHFWSGLAMITKGWIVDDFAESCEYKQCIRV</sequence>
<dbReference type="InterPro" id="IPR036411">
    <property type="entry name" value="TorD-like_sf"/>
</dbReference>
<evidence type="ECO:0000313" key="3">
    <source>
        <dbReference type="Proteomes" id="UP000214880"/>
    </source>
</evidence>
<dbReference type="RefSeq" id="WP_092069060.1">
    <property type="nucleotide sequence ID" value="NZ_FNHB01000001.1"/>
</dbReference>
<protein>
    <submittedName>
        <fullName evidence="2">Chaperone TorD involved in molybdoenzyme TorA maturation</fullName>
    </submittedName>
</protein>
<dbReference type="Pfam" id="PF02613">
    <property type="entry name" value="Nitrate_red_del"/>
    <property type="match status" value="1"/>
</dbReference>
<evidence type="ECO:0000256" key="1">
    <source>
        <dbReference type="ARBA" id="ARBA00023186"/>
    </source>
</evidence>
<keyword evidence="1" id="KW-0143">Chaperone</keyword>
<dbReference type="EMBL" id="FNHB01000001">
    <property type="protein sequence ID" value="SDL85397.1"/>
    <property type="molecule type" value="Genomic_DNA"/>
</dbReference>
<gene>
    <name evidence="2" type="ORF">SAMN04488502_1011001</name>
</gene>
<proteinExistence type="predicted"/>
<organism evidence="2 3">
    <name type="scientific">Dendrosporobacter quercicolus</name>
    <dbReference type="NCBI Taxonomy" id="146817"/>
    <lineage>
        <taxon>Bacteria</taxon>
        <taxon>Bacillati</taxon>
        <taxon>Bacillota</taxon>
        <taxon>Negativicutes</taxon>
        <taxon>Selenomonadales</taxon>
        <taxon>Sporomusaceae</taxon>
        <taxon>Dendrosporobacter</taxon>
    </lineage>
</organism>
<dbReference type="PANTHER" id="PTHR34227:SF1">
    <property type="entry name" value="DIMETHYL SULFOXIDE REDUCTASE CHAPERONE-RELATED"/>
    <property type="match status" value="1"/>
</dbReference>
<dbReference type="Gene3D" id="1.10.3480.10">
    <property type="entry name" value="TorD-like"/>
    <property type="match status" value="1"/>
</dbReference>
<name>A0A1G9NH16_9FIRM</name>
<dbReference type="InterPro" id="IPR020945">
    <property type="entry name" value="DMSO/NO3_reduct_chaperone"/>
</dbReference>